<dbReference type="Proteomes" id="UP000231407">
    <property type="component" value="Unassembled WGS sequence"/>
</dbReference>
<organism evidence="1 2">
    <name type="scientific">Candidatus Shapirobacteria bacterium CG06_land_8_20_14_3_00_40_12</name>
    <dbReference type="NCBI Taxonomy" id="1974881"/>
    <lineage>
        <taxon>Bacteria</taxon>
        <taxon>Candidatus Shapironibacteriota</taxon>
    </lineage>
</organism>
<reference evidence="2" key="1">
    <citation type="submission" date="2017-09" db="EMBL/GenBank/DDBJ databases">
        <title>Depth-based differentiation of microbial function through sediment-hosted aquifers and enrichment of novel symbionts in the deep terrestrial subsurface.</title>
        <authorList>
            <person name="Probst A.J."/>
            <person name="Ladd B."/>
            <person name="Jarett J.K."/>
            <person name="Geller-Mcgrath D.E."/>
            <person name="Sieber C.M.K."/>
            <person name="Emerson J.B."/>
            <person name="Anantharaman K."/>
            <person name="Thomas B.C."/>
            <person name="Malmstrom R."/>
            <person name="Stieglmeier M."/>
            <person name="Klingl A."/>
            <person name="Woyke T."/>
            <person name="Ryan C.M."/>
            <person name="Banfield J.F."/>
        </authorList>
    </citation>
    <scope>NUCLEOTIDE SEQUENCE [LARGE SCALE GENOMIC DNA]</scope>
</reference>
<proteinExistence type="predicted"/>
<evidence type="ECO:0000313" key="1">
    <source>
        <dbReference type="EMBL" id="PIU73486.1"/>
    </source>
</evidence>
<evidence type="ECO:0000313" key="2">
    <source>
        <dbReference type="Proteomes" id="UP000231407"/>
    </source>
</evidence>
<protein>
    <submittedName>
        <fullName evidence="1">Uncharacterized protein</fullName>
    </submittedName>
</protein>
<sequence length="84" mass="9630">MPPRQRFYGDWKETGKERGDIRLPFSLIDPRGKEVMAGVPGTNPVKMVPKICEFTPAEVARYKGWGYQVINVDPPEVRRRADLD</sequence>
<name>A0A2M7AS87_9BACT</name>
<dbReference type="AlphaFoldDB" id="A0A2M7AS87"/>
<comment type="caution">
    <text evidence="1">The sequence shown here is derived from an EMBL/GenBank/DDBJ whole genome shotgun (WGS) entry which is preliminary data.</text>
</comment>
<dbReference type="EMBL" id="PEWA01000024">
    <property type="protein sequence ID" value="PIU73486.1"/>
    <property type="molecule type" value="Genomic_DNA"/>
</dbReference>
<gene>
    <name evidence="1" type="ORF">COS78_02155</name>
</gene>
<accession>A0A2M7AS87</accession>